<evidence type="ECO:0000256" key="1">
    <source>
        <dbReference type="SAM" id="Phobius"/>
    </source>
</evidence>
<keyword evidence="1" id="KW-0472">Membrane</keyword>
<keyword evidence="1" id="KW-1133">Transmembrane helix</keyword>
<keyword evidence="1" id="KW-0812">Transmembrane</keyword>
<dbReference type="Proteomes" id="UP000310200">
    <property type="component" value="Unassembled WGS sequence"/>
</dbReference>
<proteinExistence type="predicted"/>
<keyword evidence="3" id="KW-1185">Reference proteome</keyword>
<gene>
    <name evidence="2" type="ORF">DBV15_12002</name>
</gene>
<dbReference type="EMBL" id="QBLH01001172">
    <property type="protein sequence ID" value="TGZ52819.1"/>
    <property type="molecule type" value="Genomic_DNA"/>
</dbReference>
<feature type="transmembrane region" description="Helical" evidence="1">
    <location>
        <begin position="116"/>
        <end position="141"/>
    </location>
</feature>
<reference evidence="2 3" key="1">
    <citation type="journal article" date="2019" name="Philos. Trans. R. Soc. Lond., B, Biol. Sci.">
        <title>Ant behaviour and brain gene expression of defending hosts depend on the ecological success of the intruding social parasite.</title>
        <authorList>
            <person name="Kaur R."/>
            <person name="Stoldt M."/>
            <person name="Jongepier E."/>
            <person name="Feldmeyer B."/>
            <person name="Menzel F."/>
            <person name="Bornberg-Bauer E."/>
            <person name="Foitzik S."/>
        </authorList>
    </citation>
    <scope>NUCLEOTIDE SEQUENCE [LARGE SCALE GENOMIC DNA]</scope>
    <source>
        <tissue evidence="2">Whole body</tissue>
    </source>
</reference>
<comment type="caution">
    <text evidence="2">The sequence shown here is derived from an EMBL/GenBank/DDBJ whole genome shotgun (WGS) entry which is preliminary data.</text>
</comment>
<dbReference type="AlphaFoldDB" id="A0A4S2KX48"/>
<sequence>MNNSQPRPAIQIATEYFVDQENCYYLILLHINAAVCIGATAMVATGTMLMTYLKHICGMFSIASYRIEKAMTINMQQNVNEEKVVIIYKEIICAIDIHRKATEFPQFLIKDFEGSFFFLILAGMISSSSTLVQVSLIFFLLKLCFYKKYNTQWYVAPLQIQKMILFLLQRGTKGFTMNIAGLYVASLEGAATVREIFFKICVTCTYFK</sequence>
<evidence type="ECO:0000313" key="2">
    <source>
        <dbReference type="EMBL" id="TGZ52819.1"/>
    </source>
</evidence>
<accession>A0A4S2KX48</accession>
<protein>
    <submittedName>
        <fullName evidence="2">Uncharacterized protein</fullName>
    </submittedName>
</protein>
<organism evidence="2 3">
    <name type="scientific">Temnothorax longispinosus</name>
    <dbReference type="NCBI Taxonomy" id="300112"/>
    <lineage>
        <taxon>Eukaryota</taxon>
        <taxon>Metazoa</taxon>
        <taxon>Ecdysozoa</taxon>
        <taxon>Arthropoda</taxon>
        <taxon>Hexapoda</taxon>
        <taxon>Insecta</taxon>
        <taxon>Pterygota</taxon>
        <taxon>Neoptera</taxon>
        <taxon>Endopterygota</taxon>
        <taxon>Hymenoptera</taxon>
        <taxon>Apocrita</taxon>
        <taxon>Aculeata</taxon>
        <taxon>Formicoidea</taxon>
        <taxon>Formicidae</taxon>
        <taxon>Myrmicinae</taxon>
        <taxon>Temnothorax</taxon>
    </lineage>
</organism>
<feature type="transmembrane region" description="Helical" evidence="1">
    <location>
        <begin position="24"/>
        <end position="53"/>
    </location>
</feature>
<dbReference type="STRING" id="300112.A0A4S2KX48"/>
<evidence type="ECO:0000313" key="3">
    <source>
        <dbReference type="Proteomes" id="UP000310200"/>
    </source>
</evidence>
<name>A0A4S2KX48_9HYME</name>